<reference evidence="1" key="2">
    <citation type="submission" date="2020-10" db="EMBL/GenBank/DDBJ databases">
        <authorList>
            <person name="Scholz U."/>
            <person name="Mascher M."/>
            <person name="Fiebig A."/>
        </authorList>
    </citation>
    <scope>NUCLEOTIDE SEQUENCE [LARGE SCALE GENOMIC DNA]</scope>
    <source>
        <strain evidence="1">cv. Morex</strain>
    </source>
</reference>
<reference evidence="1" key="3">
    <citation type="submission" date="2022-01" db="UniProtKB">
        <authorList>
            <consortium name="EnsemblPlants"/>
        </authorList>
    </citation>
    <scope>IDENTIFICATION</scope>
    <source>
        <strain evidence="1">subsp. vulgare</strain>
    </source>
</reference>
<dbReference type="Gramene" id="HORVU.MOREX.r2.1HG0054260.1">
    <property type="protein sequence ID" value="HORVU.MOREX.r2.1HG0054260.1.CDS.1"/>
    <property type="gene ID" value="HORVU.MOREX.r2.1HG0054260"/>
</dbReference>
<reference evidence="2" key="1">
    <citation type="journal article" date="2012" name="Nature">
        <title>A physical, genetic and functional sequence assembly of the barley genome.</title>
        <authorList>
            <consortium name="The International Barley Genome Sequencing Consortium"/>
            <person name="Mayer K.F."/>
            <person name="Waugh R."/>
            <person name="Brown J.W."/>
            <person name="Schulman A."/>
            <person name="Langridge P."/>
            <person name="Platzer M."/>
            <person name="Fincher G.B."/>
            <person name="Muehlbauer G.J."/>
            <person name="Sato K."/>
            <person name="Close T.J."/>
            <person name="Wise R.P."/>
            <person name="Stein N."/>
        </authorList>
    </citation>
    <scope>NUCLEOTIDE SEQUENCE [LARGE SCALE GENOMIC DNA]</scope>
    <source>
        <strain evidence="2">cv. Morex</strain>
    </source>
</reference>
<sequence>MTCQSHMNICYCIRSYRHTVTYYSLDPKLITFTSSRSLVLLRRPPPLHLHIFWPLHRSYLRETLPLNRPALVSAVVLTVNLLCHIFFPPIQLPFLHCWNRKKFNIPGLYDPTNRSNDHLHSSCLL</sequence>
<evidence type="ECO:0000313" key="2">
    <source>
        <dbReference type="Proteomes" id="UP000011116"/>
    </source>
</evidence>
<dbReference type="ExpressionAtlas" id="M0YVV1">
    <property type="expression patterns" value="baseline and differential"/>
</dbReference>
<dbReference type="EnsemblPlants" id="HORVU.MOREX.r3.1HG0067830.1">
    <property type="protein sequence ID" value="HORVU.MOREX.r3.1HG0067830.1.CDS1"/>
    <property type="gene ID" value="HORVU.MOREX.r3.1HG0067830"/>
</dbReference>
<organism evidence="1 2">
    <name type="scientific">Hordeum vulgare subsp. vulgare</name>
    <name type="common">Domesticated barley</name>
    <dbReference type="NCBI Taxonomy" id="112509"/>
    <lineage>
        <taxon>Eukaryota</taxon>
        <taxon>Viridiplantae</taxon>
        <taxon>Streptophyta</taxon>
        <taxon>Embryophyta</taxon>
        <taxon>Tracheophyta</taxon>
        <taxon>Spermatophyta</taxon>
        <taxon>Magnoliopsida</taxon>
        <taxon>Liliopsida</taxon>
        <taxon>Poales</taxon>
        <taxon>Poaceae</taxon>
        <taxon>BOP clade</taxon>
        <taxon>Pooideae</taxon>
        <taxon>Triticodae</taxon>
        <taxon>Triticeae</taxon>
        <taxon>Hordeinae</taxon>
        <taxon>Hordeum</taxon>
    </lineage>
</organism>
<keyword evidence="2" id="KW-1185">Reference proteome</keyword>
<protein>
    <submittedName>
        <fullName evidence="1">Uncharacterized protein</fullName>
    </submittedName>
</protein>
<accession>M0YVV1</accession>
<dbReference type="Proteomes" id="UP000011116">
    <property type="component" value="Chromosome 1H"/>
</dbReference>
<evidence type="ECO:0000313" key="1">
    <source>
        <dbReference type="EnsemblPlants" id="HORVU.MOREX.r3.1HG0067830.1.CDS1"/>
    </source>
</evidence>
<name>M0YVV1_HORVV</name>
<dbReference type="Gramene" id="HORVU.MOREX.r3.1HG0067830.1">
    <property type="protein sequence ID" value="HORVU.MOREX.r3.1HG0067830.1.CDS1"/>
    <property type="gene ID" value="HORVU.MOREX.r3.1HG0067830"/>
</dbReference>
<proteinExistence type="predicted"/>
<dbReference type="AlphaFoldDB" id="M0YVV1"/>